<dbReference type="GO" id="GO:0090071">
    <property type="term" value="P:negative regulation of ribosome biogenesis"/>
    <property type="evidence" value="ECO:0007669"/>
    <property type="project" value="UniProtKB-UniRule"/>
</dbReference>
<evidence type="ECO:0000256" key="3">
    <source>
        <dbReference type="SAM" id="MobiDB-lite"/>
    </source>
</evidence>
<dbReference type="AlphaFoldDB" id="A0A367ZPF3"/>
<dbReference type="Pfam" id="PF02410">
    <property type="entry name" value="RsfS"/>
    <property type="match status" value="1"/>
</dbReference>
<dbReference type="GO" id="GO:0042256">
    <property type="term" value="P:cytosolic ribosome assembly"/>
    <property type="evidence" value="ECO:0007669"/>
    <property type="project" value="UniProtKB-UniRule"/>
</dbReference>
<dbReference type="EMBL" id="QOQW01000011">
    <property type="protein sequence ID" value="RCK79727.1"/>
    <property type="molecule type" value="Genomic_DNA"/>
</dbReference>
<sequence length="188" mass="19911">MGKTTRTAPQTKKATPSPAEDSPKRTRPRTAAAAASQAARRTAGRSAAKSAGKAARASRARVSAAEAVAPTPAPATPQLSERVRKVLKVLDEKQVENLVVLAVGDLVGYADFFLIGTGRSQPHVEAMADGVLAALKVKGARGLPVEKDPGSTWVLIDGGEFVLHLFQPEARQYYALEDLWSDAPRLAF</sequence>
<comment type="similarity">
    <text evidence="1 2">Belongs to the Iojap/RsfS family.</text>
</comment>
<comment type="subunit">
    <text evidence="2">Interacts with ribosomal protein uL14 (rplN).</text>
</comment>
<evidence type="ECO:0000256" key="2">
    <source>
        <dbReference type="HAMAP-Rule" id="MF_01477"/>
    </source>
</evidence>
<dbReference type="Gene3D" id="3.30.460.10">
    <property type="entry name" value="Beta Polymerase, domain 2"/>
    <property type="match status" value="1"/>
</dbReference>
<reference evidence="4 5" key="1">
    <citation type="submission" date="2018-05" db="EMBL/GenBank/DDBJ databases">
        <title>A metagenomic window into the 2 km-deep terrestrial subsurface aquifer revealed taxonomically and functionally diverse microbial community comprising novel uncultured bacterial lineages.</title>
        <authorList>
            <person name="Kadnikov V.V."/>
            <person name="Mardanov A.V."/>
            <person name="Beletsky A.V."/>
            <person name="Banks D."/>
            <person name="Pimenov N.V."/>
            <person name="Frank Y.A."/>
            <person name="Karnachuk O.V."/>
            <person name="Ravin N.V."/>
        </authorList>
    </citation>
    <scope>NUCLEOTIDE SEQUENCE [LARGE SCALE GENOMIC DNA]</scope>
    <source>
        <strain evidence="4">BY5</strain>
    </source>
</reference>
<evidence type="ECO:0000256" key="1">
    <source>
        <dbReference type="ARBA" id="ARBA00010574"/>
    </source>
</evidence>
<dbReference type="PANTHER" id="PTHR21043">
    <property type="entry name" value="IOJAP SUPERFAMILY ORTHOLOG"/>
    <property type="match status" value="1"/>
</dbReference>
<dbReference type="InterPro" id="IPR004394">
    <property type="entry name" value="Iojap/RsfS/C7orf30"/>
</dbReference>
<evidence type="ECO:0000313" key="5">
    <source>
        <dbReference type="Proteomes" id="UP000252355"/>
    </source>
</evidence>
<dbReference type="SUPFAM" id="SSF81301">
    <property type="entry name" value="Nucleotidyltransferase"/>
    <property type="match status" value="1"/>
</dbReference>
<comment type="subcellular location">
    <subcellularLocation>
        <location evidence="2">Cytoplasm</location>
    </subcellularLocation>
</comment>
<organism evidence="4 5">
    <name type="scientific">Candidatus Ozemobacter sibiricus</name>
    <dbReference type="NCBI Taxonomy" id="2268124"/>
    <lineage>
        <taxon>Bacteria</taxon>
        <taxon>Candidatus Ozemobacteria</taxon>
        <taxon>Candidatus Ozemobacterales</taxon>
        <taxon>Candidatus Ozemobacteraceae</taxon>
        <taxon>Candidatus Ozemobacter</taxon>
    </lineage>
</organism>
<comment type="function">
    <text evidence="2">Functions as a ribosomal silencing factor. Interacts with ribosomal protein uL14 (rplN), blocking formation of intersubunit bridge B8. Prevents association of the 30S and 50S ribosomal subunits and the formation of functional ribosomes, thus repressing translation.</text>
</comment>
<dbReference type="PANTHER" id="PTHR21043:SF0">
    <property type="entry name" value="MITOCHONDRIAL ASSEMBLY OF RIBOSOMAL LARGE SUBUNIT PROTEIN 1"/>
    <property type="match status" value="1"/>
</dbReference>
<dbReference type="GO" id="GO:0043023">
    <property type="term" value="F:ribosomal large subunit binding"/>
    <property type="evidence" value="ECO:0007669"/>
    <property type="project" value="TreeGrafter"/>
</dbReference>
<dbReference type="InterPro" id="IPR043519">
    <property type="entry name" value="NT_sf"/>
</dbReference>
<keyword evidence="2" id="KW-0678">Repressor</keyword>
<feature type="compositionally biased region" description="Low complexity" evidence="3">
    <location>
        <begin position="29"/>
        <end position="70"/>
    </location>
</feature>
<keyword evidence="2" id="KW-0963">Cytoplasm</keyword>
<comment type="caution">
    <text evidence="4">The sequence shown here is derived from an EMBL/GenBank/DDBJ whole genome shotgun (WGS) entry which is preliminary data.</text>
</comment>
<gene>
    <name evidence="2" type="primary">rsfS</name>
    <name evidence="4" type="ORF">OZSIB_4199</name>
</gene>
<dbReference type="GO" id="GO:0005737">
    <property type="term" value="C:cytoplasm"/>
    <property type="evidence" value="ECO:0007669"/>
    <property type="project" value="UniProtKB-SubCell"/>
</dbReference>
<accession>A0A367ZPF3</accession>
<dbReference type="NCBIfam" id="TIGR00090">
    <property type="entry name" value="rsfS_iojap_ybeB"/>
    <property type="match status" value="1"/>
</dbReference>
<evidence type="ECO:0000313" key="4">
    <source>
        <dbReference type="EMBL" id="RCK79727.1"/>
    </source>
</evidence>
<keyword evidence="2" id="KW-0810">Translation regulation</keyword>
<proteinExistence type="inferred from homology"/>
<feature type="region of interest" description="Disordered" evidence="3">
    <location>
        <begin position="1"/>
        <end position="76"/>
    </location>
</feature>
<name>A0A367ZPF3_9BACT</name>
<dbReference type="GO" id="GO:0017148">
    <property type="term" value="P:negative regulation of translation"/>
    <property type="evidence" value="ECO:0007669"/>
    <property type="project" value="UniProtKB-UniRule"/>
</dbReference>
<protein>
    <recommendedName>
        <fullName evidence="2">Ribosomal silencing factor RsfS</fullName>
    </recommendedName>
</protein>
<dbReference type="HAMAP" id="MF_01477">
    <property type="entry name" value="Iojap_RsfS"/>
    <property type="match status" value="1"/>
</dbReference>
<dbReference type="Proteomes" id="UP000252355">
    <property type="component" value="Unassembled WGS sequence"/>
</dbReference>
<feature type="compositionally biased region" description="Polar residues" evidence="3">
    <location>
        <begin position="1"/>
        <end position="14"/>
    </location>
</feature>